<keyword evidence="3 4" id="KW-0904">Protein phosphatase</keyword>
<comment type="similarity">
    <text evidence="4">Belongs to the PP2C family.</text>
</comment>
<comment type="caution">
    <text evidence="7">The sequence shown here is derived from an EMBL/GenBank/DDBJ whole genome shotgun (WGS) entry which is preliminary data.</text>
</comment>
<dbReference type="PANTHER" id="PTHR47992">
    <property type="entry name" value="PROTEIN PHOSPHATASE"/>
    <property type="match status" value="1"/>
</dbReference>
<evidence type="ECO:0000256" key="4">
    <source>
        <dbReference type="RuleBase" id="RU003465"/>
    </source>
</evidence>
<feature type="compositionally biased region" description="Basic and acidic residues" evidence="5">
    <location>
        <begin position="160"/>
        <end position="175"/>
    </location>
</feature>
<name>A0A9P6U2E0_9FUNG</name>
<feature type="region of interest" description="Disordered" evidence="5">
    <location>
        <begin position="1"/>
        <end position="29"/>
    </location>
</feature>
<evidence type="ECO:0000256" key="2">
    <source>
        <dbReference type="ARBA" id="ARBA00022801"/>
    </source>
</evidence>
<keyword evidence="8" id="KW-1185">Reference proteome</keyword>
<evidence type="ECO:0000313" key="7">
    <source>
        <dbReference type="EMBL" id="KAG0256231.1"/>
    </source>
</evidence>
<reference evidence="7" key="1">
    <citation type="journal article" date="2020" name="Fungal Divers.">
        <title>Resolving the Mortierellaceae phylogeny through synthesis of multi-gene phylogenetics and phylogenomics.</title>
        <authorList>
            <person name="Vandepol N."/>
            <person name="Liber J."/>
            <person name="Desiro A."/>
            <person name="Na H."/>
            <person name="Kennedy M."/>
            <person name="Barry K."/>
            <person name="Grigoriev I.V."/>
            <person name="Miller A.N."/>
            <person name="O'Donnell K."/>
            <person name="Stajich J.E."/>
            <person name="Bonito G."/>
        </authorList>
    </citation>
    <scope>NUCLEOTIDE SEQUENCE</scope>
    <source>
        <strain evidence="7">BC1065</strain>
    </source>
</reference>
<dbReference type="SUPFAM" id="SSF81606">
    <property type="entry name" value="PP2C-like"/>
    <property type="match status" value="1"/>
</dbReference>
<accession>A0A9P6U2E0</accession>
<dbReference type="CDD" id="cd00143">
    <property type="entry name" value="PP2Cc"/>
    <property type="match status" value="1"/>
</dbReference>
<feature type="domain" description="PPM-type phosphatase" evidence="6">
    <location>
        <begin position="19"/>
        <end position="430"/>
    </location>
</feature>
<dbReference type="Gene3D" id="3.60.40.10">
    <property type="entry name" value="PPM-type phosphatase domain"/>
    <property type="match status" value="2"/>
</dbReference>
<evidence type="ECO:0000313" key="8">
    <source>
        <dbReference type="Proteomes" id="UP000807716"/>
    </source>
</evidence>
<organism evidence="7 8">
    <name type="scientific">Actinomortierella ambigua</name>
    <dbReference type="NCBI Taxonomy" id="1343610"/>
    <lineage>
        <taxon>Eukaryota</taxon>
        <taxon>Fungi</taxon>
        <taxon>Fungi incertae sedis</taxon>
        <taxon>Mucoromycota</taxon>
        <taxon>Mortierellomycotina</taxon>
        <taxon>Mortierellomycetes</taxon>
        <taxon>Mortierellales</taxon>
        <taxon>Mortierellaceae</taxon>
        <taxon>Actinomortierella</taxon>
    </lineage>
</organism>
<feature type="region of interest" description="Disordered" evidence="5">
    <location>
        <begin position="159"/>
        <end position="193"/>
    </location>
</feature>
<dbReference type="AlphaFoldDB" id="A0A9P6U2E0"/>
<dbReference type="InterPro" id="IPR036457">
    <property type="entry name" value="PPM-type-like_dom_sf"/>
</dbReference>
<dbReference type="GO" id="GO:0046872">
    <property type="term" value="F:metal ion binding"/>
    <property type="evidence" value="ECO:0007669"/>
    <property type="project" value="UniProtKB-KW"/>
</dbReference>
<evidence type="ECO:0000256" key="3">
    <source>
        <dbReference type="ARBA" id="ARBA00022912"/>
    </source>
</evidence>
<dbReference type="InterPro" id="IPR001932">
    <property type="entry name" value="PPM-type_phosphatase-like_dom"/>
</dbReference>
<gene>
    <name evidence="7" type="ORF">DFQ27_005818</name>
</gene>
<evidence type="ECO:0000259" key="6">
    <source>
        <dbReference type="PROSITE" id="PS51746"/>
    </source>
</evidence>
<proteinExistence type="inferred from homology"/>
<evidence type="ECO:0000256" key="5">
    <source>
        <dbReference type="SAM" id="MobiDB-lite"/>
    </source>
</evidence>
<sequence>MVLNPVETLGPVSLSGEPPSDSASKGTLASQMDADHRTLFYFGIFDGHGGSNTADFLTANLDHFIEDCTPDLVPRVTFRLRQLGGYFRHFVPPSLKSYLPRNFDELYPTTKSARLGSPPTRKVQLKGKGGRVRPMIFIPHPNATENDQIEDIEALEGESEVAHAAKETPDVKQSKEPSYQQDSEEQSPARTPRAAELTELSVPQPTSAASQIDAATPLTPASLQPTLDTQHLPPMTLEQRLSLAFLQCDTELIQKKYRDGSTASVVLLQSKGAFWESDQDLELVMGHVGDTRVLLCEAPRGECVQLSTDHHPDAIVETERIRKLSGYVSRDSFGENMFLGRLANTRSIGDMALKPFGVSAEPEITRRTLLASKAAFLVLISDGISSVMSNQEVVDCVKLEQDPTQAAAYVLNLAEQLGAEDNCTVLVVRLPAWGTPMPDLSKELREYRWQSEAQMSKARRR</sequence>
<feature type="compositionally biased region" description="Polar residues" evidence="5">
    <location>
        <begin position="176"/>
        <end position="189"/>
    </location>
</feature>
<dbReference type="InterPro" id="IPR015655">
    <property type="entry name" value="PP2C"/>
</dbReference>
<dbReference type="OrthoDB" id="416093at2759"/>
<dbReference type="SMART" id="SM00332">
    <property type="entry name" value="PP2Cc"/>
    <property type="match status" value="1"/>
</dbReference>
<dbReference type="Proteomes" id="UP000807716">
    <property type="component" value="Unassembled WGS sequence"/>
</dbReference>
<protein>
    <recommendedName>
        <fullName evidence="6">PPM-type phosphatase domain-containing protein</fullName>
    </recommendedName>
</protein>
<dbReference type="PROSITE" id="PS51746">
    <property type="entry name" value="PPM_2"/>
    <property type="match status" value="1"/>
</dbReference>
<dbReference type="PROSITE" id="PS01032">
    <property type="entry name" value="PPM_1"/>
    <property type="match status" value="1"/>
</dbReference>
<dbReference type="Pfam" id="PF00481">
    <property type="entry name" value="PP2C"/>
    <property type="match status" value="1"/>
</dbReference>
<dbReference type="EMBL" id="JAAAJB010000419">
    <property type="protein sequence ID" value="KAG0256231.1"/>
    <property type="molecule type" value="Genomic_DNA"/>
</dbReference>
<evidence type="ECO:0000256" key="1">
    <source>
        <dbReference type="ARBA" id="ARBA00022723"/>
    </source>
</evidence>
<keyword evidence="2 4" id="KW-0378">Hydrolase</keyword>
<keyword evidence="1" id="KW-0479">Metal-binding</keyword>
<dbReference type="InterPro" id="IPR000222">
    <property type="entry name" value="PP2C_BS"/>
</dbReference>
<dbReference type="GO" id="GO:0004722">
    <property type="term" value="F:protein serine/threonine phosphatase activity"/>
    <property type="evidence" value="ECO:0007669"/>
    <property type="project" value="InterPro"/>
</dbReference>